<comment type="function">
    <text evidence="8">Subunit b, of the mitochondrial membrane ATP synthase complex (F(1)F(0) ATP synthase or Complex V) that produces ATP from ADP in the presence of a proton gradient across the membrane which is generated by electron transport complexes of the respiratory chain. ATP synthase complex consist of a soluble F(1) head domain - the catalytic core - and a membrane F(1) domain - the membrane proton channel. These two domains are linked by a central stalk rotating inside the F(1) region and a stationary peripheral stalk. During catalysis, ATP synthesis in the catalytic domain of F(1) is coupled via a rotary mechanism of the central stalk subunits to proton translocation. In vivo, can only synthesize ATP although its ATP hydrolase activity can be activated artificially in vitro. Part of the complex F(0) domain. Part of the complex F(0) domain and the peripheric stalk, which acts as a stator to hold the catalytic alpha(3)beta(3) subcomplex and subunit a/ATP6 static relative to the rotary elements.</text>
</comment>
<dbReference type="OMA" id="PFTNMAN"/>
<dbReference type="InterPro" id="IPR008688">
    <property type="entry name" value="ATP_synth_Bsub_B/MI25"/>
</dbReference>
<dbReference type="STRING" id="983506.L8X3Y6"/>
<sequence>MASRFAIQSLRGSSSLLRRQATAIPRLAVVPSTPMVSQLQDCITSWTLIPLLASRPPPEQRANAIIESLPGNSLISKTGTVVLGTGVAAAAISQELYVVNEETIVLVGTAIMFTLLARILKDPYKEWTEGHINRIRNILNSTRKEHTQAVTARIDAVQQMKDVVDVTKGLFALSKETAKLEHEAFTQRQKVAVATEVKAVLDSWVRYEQQEKESEQADLAKAVIERVTKSLTDAKNQQDILNSAIAEVERESNSTDRPQPSEQGVRKIDPEPWRAHLLNKMLQIQHFNPGLWSLVDHFNLAAVVKNKIICELL</sequence>
<comment type="caution">
    <text evidence="10">The sequence shown here is derived from an EMBL/GenBank/DDBJ whole genome shotgun (WGS) entry which is preliminary data.</text>
</comment>
<dbReference type="FunFam" id="1.20.5.2210:FF:000002">
    <property type="entry name" value="ATP synthase subunit 4 mitochondrial"/>
    <property type="match status" value="1"/>
</dbReference>
<keyword evidence="1 8" id="KW-0813">Transport</keyword>
<keyword evidence="4 8" id="KW-0999">Mitochondrion inner membrane</keyword>
<dbReference type="GO" id="GO:0046933">
    <property type="term" value="F:proton-transporting ATP synthase activity, rotational mechanism"/>
    <property type="evidence" value="ECO:0007669"/>
    <property type="project" value="TreeGrafter"/>
</dbReference>
<comment type="similarity">
    <text evidence="8">Belongs to the eukaryotic ATPase B chain family.</text>
</comment>
<dbReference type="EMBL" id="AFRT01000493">
    <property type="protein sequence ID" value="ELU43738.1"/>
    <property type="molecule type" value="Genomic_DNA"/>
</dbReference>
<dbReference type="PANTHER" id="PTHR12733">
    <property type="entry name" value="MITOCHONDRIAL ATP SYNTHASE B CHAIN"/>
    <property type="match status" value="1"/>
</dbReference>
<comment type="subcellular location">
    <subcellularLocation>
        <location evidence="8">Mitochondrion</location>
    </subcellularLocation>
    <subcellularLocation>
        <location evidence="8">Mitochondrion inner membrane</location>
    </subcellularLocation>
</comment>
<dbReference type="GO" id="GO:0005743">
    <property type="term" value="C:mitochondrial inner membrane"/>
    <property type="evidence" value="ECO:0007669"/>
    <property type="project" value="UniProtKB-SubCell"/>
</dbReference>
<name>L8X3Y6_THACA</name>
<evidence type="ECO:0000256" key="6">
    <source>
        <dbReference type="ARBA" id="ARBA00023128"/>
    </source>
</evidence>
<dbReference type="Pfam" id="PF05405">
    <property type="entry name" value="Mt_ATP-synt_B"/>
    <property type="match status" value="1"/>
</dbReference>
<comment type="subunit">
    <text evidence="8">F-type ATPases have 2 components, CF(1) - the catalytic core - and CF(0) - the membrane proton channel. In yeast, the dimeric form of ATP synthase consists of 17 polypeptides: alpha, beta, gamma, delta, epsilon, 4 (B), 5 (OSCP), 6 (A), 8, 9 (C), d, E (Tim11), f, g, h, i/j and k.</text>
</comment>
<dbReference type="OrthoDB" id="67388at2759"/>
<evidence type="ECO:0000256" key="2">
    <source>
        <dbReference type="ARBA" id="ARBA00022547"/>
    </source>
</evidence>
<keyword evidence="3 8" id="KW-0375">Hydrogen ion transport</keyword>
<dbReference type="PANTHER" id="PTHR12733:SF3">
    <property type="entry name" value="ATP SYNTHASE F(0) COMPLEX SUBUNIT B1, MITOCHONDRIAL"/>
    <property type="match status" value="1"/>
</dbReference>
<evidence type="ECO:0000256" key="1">
    <source>
        <dbReference type="ARBA" id="ARBA00022448"/>
    </source>
</evidence>
<keyword evidence="6 8" id="KW-0496">Mitochondrion</keyword>
<evidence type="ECO:0000256" key="3">
    <source>
        <dbReference type="ARBA" id="ARBA00022781"/>
    </source>
</evidence>
<dbReference type="InterPro" id="IPR013837">
    <property type="entry name" value="ATP_synth_F0_suB"/>
</dbReference>
<feature type="region of interest" description="Disordered" evidence="9">
    <location>
        <begin position="247"/>
        <end position="268"/>
    </location>
</feature>
<evidence type="ECO:0000313" key="11">
    <source>
        <dbReference type="Proteomes" id="UP000011668"/>
    </source>
</evidence>
<dbReference type="AlphaFoldDB" id="L8X3Y6"/>
<dbReference type="Proteomes" id="UP000011668">
    <property type="component" value="Unassembled WGS sequence"/>
</dbReference>
<keyword evidence="5 8" id="KW-0406">Ion transport</keyword>
<evidence type="ECO:0000256" key="5">
    <source>
        <dbReference type="ARBA" id="ARBA00023065"/>
    </source>
</evidence>
<organism evidence="10 11">
    <name type="scientific">Thanatephorus cucumeris (strain AG1-IA)</name>
    <name type="common">Rice sheath blight fungus</name>
    <name type="synonym">Rhizoctonia solani</name>
    <dbReference type="NCBI Taxonomy" id="983506"/>
    <lineage>
        <taxon>Eukaryota</taxon>
        <taxon>Fungi</taxon>
        <taxon>Dikarya</taxon>
        <taxon>Basidiomycota</taxon>
        <taxon>Agaricomycotina</taxon>
        <taxon>Agaricomycetes</taxon>
        <taxon>Cantharellales</taxon>
        <taxon>Ceratobasidiaceae</taxon>
        <taxon>Rhizoctonia</taxon>
        <taxon>Rhizoctonia solani AG-1</taxon>
    </lineage>
</organism>
<evidence type="ECO:0000256" key="9">
    <source>
        <dbReference type="SAM" id="MobiDB-lite"/>
    </source>
</evidence>
<evidence type="ECO:0000256" key="7">
    <source>
        <dbReference type="ARBA" id="ARBA00023136"/>
    </source>
</evidence>
<dbReference type="HOGENOM" id="CLU_888974_0_0_1"/>
<evidence type="ECO:0000313" key="10">
    <source>
        <dbReference type="EMBL" id="ELU43738.1"/>
    </source>
</evidence>
<dbReference type="Gene3D" id="1.20.5.2210">
    <property type="match status" value="1"/>
</dbReference>
<proteinExistence type="inferred from homology"/>
<keyword evidence="11" id="KW-1185">Reference proteome</keyword>
<gene>
    <name evidence="10" type="ORF">AG1IA_02228</name>
</gene>
<keyword evidence="2 8" id="KW-0138">CF(0)</keyword>
<evidence type="ECO:0000256" key="4">
    <source>
        <dbReference type="ARBA" id="ARBA00022792"/>
    </source>
</evidence>
<keyword evidence="7 8" id="KW-0472">Membrane</keyword>
<evidence type="ECO:0000256" key="8">
    <source>
        <dbReference type="RuleBase" id="RU368017"/>
    </source>
</evidence>
<reference evidence="10 11" key="1">
    <citation type="journal article" date="2013" name="Nat. Commun.">
        <title>The evolution and pathogenic mechanisms of the rice sheath blight pathogen.</title>
        <authorList>
            <person name="Zheng A."/>
            <person name="Lin R."/>
            <person name="Xu L."/>
            <person name="Qin P."/>
            <person name="Tang C."/>
            <person name="Ai P."/>
            <person name="Zhang D."/>
            <person name="Liu Y."/>
            <person name="Sun Z."/>
            <person name="Feng H."/>
            <person name="Wang Y."/>
            <person name="Chen Y."/>
            <person name="Liang X."/>
            <person name="Fu R."/>
            <person name="Li Q."/>
            <person name="Zhang J."/>
            <person name="Yu X."/>
            <person name="Xie Z."/>
            <person name="Ding L."/>
            <person name="Guan P."/>
            <person name="Tang J."/>
            <person name="Liang Y."/>
            <person name="Wang S."/>
            <person name="Deng Q."/>
            <person name="Li S."/>
            <person name="Zhu J."/>
            <person name="Wang L."/>
            <person name="Liu H."/>
            <person name="Li P."/>
        </authorList>
    </citation>
    <scope>NUCLEOTIDE SEQUENCE [LARGE SCALE GENOMIC DNA]</scope>
    <source>
        <strain evidence="11">AG-1 IA</strain>
    </source>
</reference>
<dbReference type="GO" id="GO:0045259">
    <property type="term" value="C:proton-transporting ATP synthase complex"/>
    <property type="evidence" value="ECO:0007669"/>
    <property type="project" value="UniProtKB-KW"/>
</dbReference>
<dbReference type="SUPFAM" id="SSF161060">
    <property type="entry name" value="ATP synthase B chain-like"/>
    <property type="match status" value="1"/>
</dbReference>
<accession>L8X3Y6</accession>
<protein>
    <recommendedName>
        <fullName evidence="8">ATP synthase subunit 4</fullName>
    </recommendedName>
</protein>